<reference evidence="5" key="1">
    <citation type="submission" date="2018-05" db="EMBL/GenBank/DDBJ databases">
        <authorList>
            <person name="Lanie J.A."/>
            <person name="Ng W.-L."/>
            <person name="Kazmierczak K.M."/>
            <person name="Andrzejewski T.M."/>
            <person name="Davidsen T.M."/>
            <person name="Wayne K.J."/>
            <person name="Tettelin H."/>
            <person name="Glass J.I."/>
            <person name="Rusch D."/>
            <person name="Podicherti R."/>
            <person name="Tsui H.-C.T."/>
            <person name="Winkler M.E."/>
        </authorList>
    </citation>
    <scope>NUCLEOTIDE SEQUENCE</scope>
</reference>
<dbReference type="PANTHER" id="PTHR43103">
    <property type="entry name" value="NUCLEOSIDE-DIPHOSPHATE-SUGAR EPIMERASE"/>
    <property type="match status" value="1"/>
</dbReference>
<dbReference type="PANTHER" id="PTHR43103:SF5">
    <property type="entry name" value="4-EPIMERASE, PUTATIVE (AFU_ORTHOLOGUE AFUA_7G00360)-RELATED"/>
    <property type="match status" value="1"/>
</dbReference>
<dbReference type="Pfam" id="PF01370">
    <property type="entry name" value="Epimerase"/>
    <property type="match status" value="1"/>
</dbReference>
<organism evidence="5">
    <name type="scientific">marine metagenome</name>
    <dbReference type="NCBI Taxonomy" id="408172"/>
    <lineage>
        <taxon>unclassified sequences</taxon>
        <taxon>metagenomes</taxon>
        <taxon>ecological metagenomes</taxon>
    </lineage>
</organism>
<dbReference type="GO" id="GO:0016491">
    <property type="term" value="F:oxidoreductase activity"/>
    <property type="evidence" value="ECO:0007669"/>
    <property type="project" value="UniProtKB-KW"/>
</dbReference>
<dbReference type="Gene3D" id="3.40.50.720">
    <property type="entry name" value="NAD(P)-binding Rossmann-like Domain"/>
    <property type="match status" value="1"/>
</dbReference>
<gene>
    <name evidence="5" type="ORF">METZ01_LOCUS314123</name>
</gene>
<keyword evidence="2" id="KW-0560">Oxidoreductase</keyword>
<accession>A0A382NJ94</accession>
<comment type="similarity">
    <text evidence="1">Belongs to the NAD(P)-dependent epimerase/dehydratase family.</text>
</comment>
<evidence type="ECO:0000256" key="3">
    <source>
        <dbReference type="ARBA" id="ARBA00023027"/>
    </source>
</evidence>
<keyword evidence="3" id="KW-0520">NAD</keyword>
<evidence type="ECO:0000256" key="2">
    <source>
        <dbReference type="ARBA" id="ARBA00023002"/>
    </source>
</evidence>
<proteinExistence type="inferred from homology"/>
<dbReference type="InterPro" id="IPR036291">
    <property type="entry name" value="NAD(P)-bd_dom_sf"/>
</dbReference>
<evidence type="ECO:0000259" key="4">
    <source>
        <dbReference type="Pfam" id="PF01370"/>
    </source>
</evidence>
<evidence type="ECO:0000313" key="5">
    <source>
        <dbReference type="EMBL" id="SVC61269.1"/>
    </source>
</evidence>
<evidence type="ECO:0000256" key="1">
    <source>
        <dbReference type="ARBA" id="ARBA00007637"/>
    </source>
</evidence>
<feature type="domain" description="NAD-dependent epimerase/dehydratase" evidence="4">
    <location>
        <begin position="7"/>
        <end position="174"/>
    </location>
</feature>
<dbReference type="InterPro" id="IPR001509">
    <property type="entry name" value="Epimerase_deHydtase"/>
</dbReference>
<sequence length="251" mass="27343">MTAKPRILLTGAAGTVGTALWQGWEAQGRFDLTLTDRRPIEGARSPGKIGEIGDYAFVEKICADQDVLVHLAYIGAANVGQHTLDLTDIGVSMRLFHRAHAAGITKIVLASTNHVTGWNEHLSDPPTFSTADQIMPDGWYGAMKGMAEVAGRNLVNTEGMRFISVRIGSFTGKSEVDSLRLCSTLLTPRDAVQLFGLAVEYEGPQKFFITYGASDNIDGDFRGFLDISAGIEELGYKPQDHIATERHRFIS</sequence>
<protein>
    <recommendedName>
        <fullName evidence="4">NAD-dependent epimerase/dehydratase domain-containing protein</fullName>
    </recommendedName>
</protein>
<dbReference type="AlphaFoldDB" id="A0A382NJ94"/>
<dbReference type="EMBL" id="UINC01100877">
    <property type="protein sequence ID" value="SVC61269.1"/>
    <property type="molecule type" value="Genomic_DNA"/>
</dbReference>
<name>A0A382NJ94_9ZZZZ</name>
<dbReference type="SUPFAM" id="SSF51735">
    <property type="entry name" value="NAD(P)-binding Rossmann-fold domains"/>
    <property type="match status" value="1"/>
</dbReference>